<feature type="transmembrane region" description="Helical" evidence="2">
    <location>
        <begin position="353"/>
        <end position="372"/>
    </location>
</feature>
<dbReference type="GO" id="GO:0016020">
    <property type="term" value="C:membrane"/>
    <property type="evidence" value="ECO:0007669"/>
    <property type="project" value="UniProtKB-SubCell"/>
</dbReference>
<dbReference type="Proteomes" id="UP000285301">
    <property type="component" value="Unassembled WGS sequence"/>
</dbReference>
<keyword evidence="2" id="KW-1133">Transmembrane helix</keyword>
<feature type="transmembrane region" description="Helical" evidence="2">
    <location>
        <begin position="170"/>
        <end position="187"/>
    </location>
</feature>
<accession>A0A3S3RSP4</accession>
<gene>
    <name evidence="4" type="ORF">B4U79_03103</name>
    <name evidence="5" type="ORF">B4U79_03292</name>
</gene>
<feature type="transmembrane region" description="Helical" evidence="2">
    <location>
        <begin position="12"/>
        <end position="33"/>
    </location>
</feature>
<feature type="transmembrane region" description="Helical" evidence="2">
    <location>
        <begin position="105"/>
        <end position="128"/>
    </location>
</feature>
<evidence type="ECO:0000313" key="5">
    <source>
        <dbReference type="EMBL" id="RWS05490.1"/>
    </source>
</evidence>
<name>A0A3S3RSP4_9ACAR</name>
<keyword evidence="6" id="KW-1185">Reference proteome</keyword>
<sequence length="506" mass="56827">MSRNGEIDSTRAWLVAFGSSWVNFCVFCIWRSYGVFYVAFMENFRVNHQKAAWPFTLCCATYHLIGPIVGFLNHKFSCRTLQVFGCVFASLGVLLNAFVDQFIFVILFIGALQGIGLGIIRTLSIVVVQQYFIRHRASATGIAVSGATVCSLFFPSFAKFVLERFGLKTSFLIFGAMMILSLIGISIQRSPRVEPPAINVGDKERILNKDKESNGLKSNKDDERFVSNCNGELTTPFSKCSLVPTDSLRTSSHMLLSAKLLVESSQDNFICTADKIISQIDLENNVKESKVKILHHEKVKNEAFSNMITVLSQPMFYMICLIFIVYNMTFQVYLMTIVDFTLTKNIAGRDKAVFLIVIFSLADLIGRLSFGWISDRNFLKPKNFAIFCLTVLAFTLVFTPNAPSLLALQFCTAIVGLMIGIITILWPILNVDYCGIEKLAISLGFNCFFSGLESLIRPVIIGYYLDYLLRYDLLFYSIAAVAVITALLWLFAPLVKKQKISQNDFD</sequence>
<dbReference type="InterPro" id="IPR050327">
    <property type="entry name" value="Proton-linked_MCT"/>
</dbReference>
<feature type="transmembrane region" description="Helical" evidence="2">
    <location>
        <begin position="473"/>
        <end position="492"/>
    </location>
</feature>
<feature type="domain" description="Major facilitator superfamily (MFS) profile" evidence="3">
    <location>
        <begin position="11"/>
        <end position="497"/>
    </location>
</feature>
<reference evidence="4" key="2">
    <citation type="submission" date="2018-11" db="EMBL/GenBank/DDBJ databases">
        <title>Trombidioid mite genomics.</title>
        <authorList>
            <person name="Dong X."/>
        </authorList>
    </citation>
    <scope>NUCLEOTIDE SEQUENCE</scope>
    <source>
        <strain evidence="4">UoL-WK</strain>
    </source>
</reference>
<feature type="transmembrane region" description="Helical" evidence="2">
    <location>
        <begin position="315"/>
        <end position="333"/>
    </location>
</feature>
<feature type="transmembrane region" description="Helical" evidence="2">
    <location>
        <begin position="53"/>
        <end position="73"/>
    </location>
</feature>
<dbReference type="Gene3D" id="1.20.1250.20">
    <property type="entry name" value="MFS general substrate transporter like domains"/>
    <property type="match status" value="2"/>
</dbReference>
<dbReference type="PANTHER" id="PTHR11360:SF303">
    <property type="entry name" value="MAJOR FACILITATOR SUPERFAMILY (MFS) PROFILE DOMAIN-CONTAINING PROTEIN"/>
    <property type="match status" value="1"/>
</dbReference>
<dbReference type="AlphaFoldDB" id="A0A3S3RSP4"/>
<keyword evidence="2" id="KW-0812">Transmembrane</keyword>
<feature type="transmembrane region" description="Helical" evidence="2">
    <location>
        <begin position="384"/>
        <end position="400"/>
    </location>
</feature>
<dbReference type="InterPro" id="IPR011701">
    <property type="entry name" value="MFS"/>
</dbReference>
<evidence type="ECO:0000313" key="6">
    <source>
        <dbReference type="Proteomes" id="UP000285301"/>
    </source>
</evidence>
<dbReference type="OrthoDB" id="6515633at2759"/>
<comment type="subcellular location">
    <subcellularLocation>
        <location evidence="1">Membrane</location>
        <topology evidence="1">Multi-pass membrane protein</topology>
    </subcellularLocation>
</comment>
<dbReference type="EMBL" id="NCKU01004802">
    <property type="protein sequence ID" value="RWS05418.1"/>
    <property type="molecule type" value="Genomic_DNA"/>
</dbReference>
<evidence type="ECO:0000259" key="3">
    <source>
        <dbReference type="PROSITE" id="PS50850"/>
    </source>
</evidence>
<feature type="transmembrane region" description="Helical" evidence="2">
    <location>
        <begin position="140"/>
        <end position="158"/>
    </location>
</feature>
<dbReference type="Pfam" id="PF07690">
    <property type="entry name" value="MFS_1"/>
    <property type="match status" value="1"/>
</dbReference>
<dbReference type="EMBL" id="NCKU01004750">
    <property type="protein sequence ID" value="RWS05490.1"/>
    <property type="molecule type" value="Genomic_DNA"/>
</dbReference>
<reference evidence="4 6" key="1">
    <citation type="journal article" date="2018" name="Gigascience">
        <title>Genomes of trombidid mites reveal novel predicted allergens and laterally-transferred genes associated with secondary metabolism.</title>
        <authorList>
            <person name="Dong X."/>
            <person name="Chaisiri K."/>
            <person name="Xia D."/>
            <person name="Armstrong S.D."/>
            <person name="Fang Y."/>
            <person name="Donnelly M.J."/>
            <person name="Kadowaki T."/>
            <person name="McGarry J.W."/>
            <person name="Darby A.C."/>
            <person name="Makepeace B.L."/>
        </authorList>
    </citation>
    <scope>NUCLEOTIDE SEQUENCE [LARGE SCALE GENOMIC DNA]</scope>
    <source>
        <strain evidence="4">UoL-WK</strain>
    </source>
</reference>
<dbReference type="GO" id="GO:0008028">
    <property type="term" value="F:monocarboxylic acid transmembrane transporter activity"/>
    <property type="evidence" value="ECO:0007669"/>
    <property type="project" value="TreeGrafter"/>
</dbReference>
<dbReference type="PANTHER" id="PTHR11360">
    <property type="entry name" value="MONOCARBOXYLATE TRANSPORTER"/>
    <property type="match status" value="1"/>
</dbReference>
<evidence type="ECO:0000256" key="1">
    <source>
        <dbReference type="ARBA" id="ARBA00004141"/>
    </source>
</evidence>
<dbReference type="SUPFAM" id="SSF103473">
    <property type="entry name" value="MFS general substrate transporter"/>
    <property type="match status" value="1"/>
</dbReference>
<dbReference type="STRING" id="1965070.A0A3S3RSP4"/>
<evidence type="ECO:0000256" key="2">
    <source>
        <dbReference type="SAM" id="Phobius"/>
    </source>
</evidence>
<proteinExistence type="predicted"/>
<dbReference type="PROSITE" id="PS50850">
    <property type="entry name" value="MFS"/>
    <property type="match status" value="1"/>
</dbReference>
<evidence type="ECO:0000313" key="4">
    <source>
        <dbReference type="EMBL" id="RWS05418.1"/>
    </source>
</evidence>
<feature type="transmembrane region" description="Helical" evidence="2">
    <location>
        <begin position="406"/>
        <end position="429"/>
    </location>
</feature>
<comment type="caution">
    <text evidence="4">The sequence shown here is derived from an EMBL/GenBank/DDBJ whole genome shotgun (WGS) entry which is preliminary data.</text>
</comment>
<feature type="transmembrane region" description="Helical" evidence="2">
    <location>
        <begin position="441"/>
        <end position="461"/>
    </location>
</feature>
<feature type="transmembrane region" description="Helical" evidence="2">
    <location>
        <begin position="80"/>
        <end position="99"/>
    </location>
</feature>
<organism evidence="4 6">
    <name type="scientific">Dinothrombium tinctorium</name>
    <dbReference type="NCBI Taxonomy" id="1965070"/>
    <lineage>
        <taxon>Eukaryota</taxon>
        <taxon>Metazoa</taxon>
        <taxon>Ecdysozoa</taxon>
        <taxon>Arthropoda</taxon>
        <taxon>Chelicerata</taxon>
        <taxon>Arachnida</taxon>
        <taxon>Acari</taxon>
        <taxon>Acariformes</taxon>
        <taxon>Trombidiformes</taxon>
        <taxon>Prostigmata</taxon>
        <taxon>Anystina</taxon>
        <taxon>Parasitengona</taxon>
        <taxon>Trombidioidea</taxon>
        <taxon>Trombidiidae</taxon>
        <taxon>Dinothrombium</taxon>
    </lineage>
</organism>
<keyword evidence="2" id="KW-0472">Membrane</keyword>
<dbReference type="InterPro" id="IPR020846">
    <property type="entry name" value="MFS_dom"/>
</dbReference>
<dbReference type="InterPro" id="IPR036259">
    <property type="entry name" value="MFS_trans_sf"/>
</dbReference>
<protein>
    <submittedName>
        <fullName evidence="4">Monocarboxylate transporter 12-like protein</fullName>
    </submittedName>
</protein>